<evidence type="ECO:0000313" key="17">
    <source>
        <dbReference type="EMBL" id="OZI32115.1"/>
    </source>
</evidence>
<evidence type="ECO:0000256" key="7">
    <source>
        <dbReference type="ARBA" id="ARBA00050464"/>
    </source>
</evidence>
<dbReference type="InterPro" id="IPR022644">
    <property type="entry name" value="De-COase2_N"/>
</dbReference>
<evidence type="ECO:0000256" key="11">
    <source>
        <dbReference type="ARBA" id="ARBA00074972"/>
    </source>
</evidence>
<keyword evidence="4 12" id="KW-0663">Pyridoxal phosphate</keyword>
<dbReference type="EC" id="4.1.1.20" evidence="10 12"/>
<dbReference type="GO" id="GO:0008836">
    <property type="term" value="F:diaminopimelate decarboxylase activity"/>
    <property type="evidence" value="ECO:0007669"/>
    <property type="project" value="UniProtKB-UniRule"/>
</dbReference>
<dbReference type="Pfam" id="PF02784">
    <property type="entry name" value="Orn_Arg_deC_N"/>
    <property type="match status" value="1"/>
</dbReference>
<feature type="binding site" evidence="12">
    <location>
        <position position="332"/>
    </location>
    <ligand>
        <name>substrate</name>
    </ligand>
</feature>
<proteinExistence type="inferred from homology"/>
<dbReference type="PRINTS" id="PR01179">
    <property type="entry name" value="ODADCRBXLASE"/>
</dbReference>
<dbReference type="Gene3D" id="2.40.37.10">
    <property type="entry name" value="Lyase, Ornithine Decarboxylase, Chain A, domain 1"/>
    <property type="match status" value="1"/>
</dbReference>
<dbReference type="AlphaFoldDB" id="A0A261S4N4"/>
<evidence type="ECO:0000256" key="6">
    <source>
        <dbReference type="ARBA" id="ARBA00023239"/>
    </source>
</evidence>
<gene>
    <name evidence="12" type="primary">lysA</name>
    <name evidence="17" type="ORF">CAL29_30245</name>
</gene>
<dbReference type="PANTHER" id="PTHR43727">
    <property type="entry name" value="DIAMINOPIMELATE DECARBOXYLASE"/>
    <property type="match status" value="1"/>
</dbReference>
<comment type="function">
    <text evidence="12">Specifically catalyzes the decarboxylation of meso-diaminopimelate (meso-DAP) to L-lysine.</text>
</comment>
<evidence type="ECO:0000256" key="4">
    <source>
        <dbReference type="ARBA" id="ARBA00022898"/>
    </source>
</evidence>
<evidence type="ECO:0000256" key="14">
    <source>
        <dbReference type="RuleBase" id="RU003738"/>
    </source>
</evidence>
<dbReference type="SUPFAM" id="SSF51419">
    <property type="entry name" value="PLP-binding barrel"/>
    <property type="match status" value="1"/>
</dbReference>
<keyword evidence="2 12" id="KW-0028">Amino-acid biosynthesis</keyword>
<dbReference type="InterPro" id="IPR029066">
    <property type="entry name" value="PLP-binding_barrel"/>
</dbReference>
<evidence type="ECO:0000256" key="8">
    <source>
        <dbReference type="ARBA" id="ARBA00060643"/>
    </source>
</evidence>
<sequence>MTASHPRRPQPAGHPHFHLKDGSLYAEDVPLQVLADRLGTPLYVYSRAALRATWESYRDAAAGRDVLICYGMKANSNLAVLKEFARLGAGFDIVSGGELKRVLTVGADPAKVVFSGVGKQAWEMQAALEAGVKCFNVESEAELHLLSDVAVSIGKKAPVSLRVNPDVDAGTHPYISTGLKENKFGIAIENALDAYRTAAGLPGLQVVGVDCHIGSQITEVSPYLDALDKLLNLIDALAAAGIAIEHLDLGGGLGITYEDETPLAPKALLDQVYAKLEERGLARLKLVMEPGRSLVGNAGVLLTTVQFLKHGDTHNFAIVDAAMNDLLRPTLYDAWHGVLPLHPRQGAAVDYDVVGPVCESGDWLARKRSLVVEQGDVLAVESAGAYGMVMASNYNTRPRAAEVMVDGAEYHVIRKRESVEDLLRGESTLP</sequence>
<keyword evidence="3 12" id="KW-0210">Decarboxylase</keyword>
<comment type="catalytic activity">
    <reaction evidence="7 12 14">
        <text>meso-2,6-diaminopimelate + H(+) = L-lysine + CO2</text>
        <dbReference type="Rhea" id="RHEA:15101"/>
        <dbReference type="ChEBI" id="CHEBI:15378"/>
        <dbReference type="ChEBI" id="CHEBI:16526"/>
        <dbReference type="ChEBI" id="CHEBI:32551"/>
        <dbReference type="ChEBI" id="CHEBI:57791"/>
        <dbReference type="EC" id="4.1.1.20"/>
    </reaction>
</comment>
<evidence type="ECO:0000259" key="16">
    <source>
        <dbReference type="Pfam" id="PF02784"/>
    </source>
</evidence>
<dbReference type="PROSITE" id="PS00879">
    <property type="entry name" value="ODR_DC_2_2"/>
    <property type="match status" value="1"/>
</dbReference>
<feature type="binding site" evidence="12">
    <location>
        <position position="252"/>
    </location>
    <ligand>
        <name>pyridoxal 5'-phosphate</name>
        <dbReference type="ChEBI" id="CHEBI:597326"/>
    </ligand>
</feature>
<evidence type="ECO:0000256" key="9">
    <source>
        <dbReference type="ARBA" id="ARBA00060983"/>
    </source>
</evidence>
<dbReference type="PRINTS" id="PR01181">
    <property type="entry name" value="DAPDCRBXLASE"/>
</dbReference>
<dbReference type="InterPro" id="IPR002986">
    <property type="entry name" value="DAP_deCOOHase_LysA"/>
</dbReference>
<feature type="domain" description="Orn/DAP/Arg decarboxylase 2 N-terminal" evidence="16">
    <location>
        <begin position="49"/>
        <end position="295"/>
    </location>
</feature>
<dbReference type="FunFam" id="2.40.37.10:FF:000003">
    <property type="entry name" value="Diaminopimelate decarboxylase"/>
    <property type="match status" value="1"/>
</dbReference>
<evidence type="ECO:0000256" key="10">
    <source>
        <dbReference type="ARBA" id="ARBA00066427"/>
    </source>
</evidence>
<comment type="pathway">
    <text evidence="8 12 14">Amino-acid biosynthesis; L-lysine biosynthesis via DAP pathway; L-lysine from DL-2,6-diaminopimelate: step 1/1.</text>
</comment>
<dbReference type="SUPFAM" id="SSF50621">
    <property type="entry name" value="Alanine racemase C-terminal domain-like"/>
    <property type="match status" value="1"/>
</dbReference>
<dbReference type="Proteomes" id="UP000216020">
    <property type="component" value="Unassembled WGS sequence"/>
</dbReference>
<dbReference type="GO" id="GO:0009089">
    <property type="term" value="P:lysine biosynthetic process via diaminopimelate"/>
    <property type="evidence" value="ECO:0007669"/>
    <property type="project" value="UniProtKB-UniRule"/>
</dbReference>
<name>A0A261S4N4_9BORD</name>
<evidence type="ECO:0000256" key="3">
    <source>
        <dbReference type="ARBA" id="ARBA00022793"/>
    </source>
</evidence>
<feature type="binding site" evidence="12">
    <location>
        <position position="386"/>
    </location>
    <ligand>
        <name>pyridoxal 5'-phosphate</name>
        <dbReference type="ChEBI" id="CHEBI:597326"/>
    </ligand>
</feature>
<keyword evidence="18" id="KW-1185">Reference proteome</keyword>
<keyword evidence="5 12" id="KW-0457">Lysine biosynthesis</keyword>
<evidence type="ECO:0000256" key="13">
    <source>
        <dbReference type="PIRSR" id="PIRSR600183-50"/>
    </source>
</evidence>
<dbReference type="InterPro" id="IPR022643">
    <property type="entry name" value="De-COase2_C"/>
</dbReference>
<dbReference type="OrthoDB" id="9802241at2"/>
<dbReference type="UniPathway" id="UPA00034">
    <property type="reaction ID" value="UER00027"/>
</dbReference>
<evidence type="ECO:0000256" key="1">
    <source>
        <dbReference type="ARBA" id="ARBA00001933"/>
    </source>
</evidence>
<evidence type="ECO:0000256" key="5">
    <source>
        <dbReference type="ARBA" id="ARBA00023154"/>
    </source>
</evidence>
<evidence type="ECO:0000256" key="2">
    <source>
        <dbReference type="ARBA" id="ARBA00022605"/>
    </source>
</evidence>
<evidence type="ECO:0000256" key="12">
    <source>
        <dbReference type="HAMAP-Rule" id="MF_02120"/>
    </source>
</evidence>
<dbReference type="Gene3D" id="3.20.20.10">
    <property type="entry name" value="Alanine racemase"/>
    <property type="match status" value="1"/>
</dbReference>
<dbReference type="EMBL" id="NEVM01000005">
    <property type="protein sequence ID" value="OZI32115.1"/>
    <property type="molecule type" value="Genomic_DNA"/>
</dbReference>
<feature type="binding site" evidence="12">
    <location>
        <position position="359"/>
    </location>
    <ligand>
        <name>substrate</name>
    </ligand>
</feature>
<reference evidence="18" key="1">
    <citation type="submission" date="2017-05" db="EMBL/GenBank/DDBJ databases">
        <title>Complete and WGS of Bordetella genogroups.</title>
        <authorList>
            <person name="Spilker T."/>
            <person name="Lipuma J."/>
        </authorList>
    </citation>
    <scope>NUCLEOTIDE SEQUENCE [LARGE SCALE GENOMIC DNA]</scope>
    <source>
        <strain evidence="18">AU16122</strain>
    </source>
</reference>
<feature type="active site" description="Proton donor" evidence="13">
    <location>
        <position position="358"/>
    </location>
</feature>
<dbReference type="HAMAP" id="MF_02120">
    <property type="entry name" value="LysA"/>
    <property type="match status" value="1"/>
</dbReference>
<feature type="binding site" evidence="12">
    <location>
        <position position="292"/>
    </location>
    <ligand>
        <name>substrate</name>
    </ligand>
</feature>
<comment type="similarity">
    <text evidence="9 12">Belongs to the Orn/Lys/Arg decarboxylase class-II family. LysA subfamily.</text>
</comment>
<accession>A0A261S4N4</accession>
<dbReference type="RefSeq" id="WP_094856522.1">
    <property type="nucleotide sequence ID" value="NZ_NEVM01000005.1"/>
</dbReference>
<dbReference type="NCBIfam" id="TIGR01048">
    <property type="entry name" value="lysA"/>
    <property type="match status" value="1"/>
</dbReference>
<dbReference type="FunFam" id="3.20.20.10:FF:000003">
    <property type="entry name" value="Diaminopimelate decarboxylase"/>
    <property type="match status" value="1"/>
</dbReference>
<dbReference type="InterPro" id="IPR022657">
    <property type="entry name" value="De-COase2_CS"/>
</dbReference>
<dbReference type="GO" id="GO:0030170">
    <property type="term" value="F:pyridoxal phosphate binding"/>
    <property type="evidence" value="ECO:0007669"/>
    <property type="project" value="UniProtKB-UniRule"/>
</dbReference>
<comment type="caution">
    <text evidence="17">The sequence shown here is derived from an EMBL/GenBank/DDBJ whole genome shotgun (WGS) entry which is preliminary data.</text>
</comment>
<evidence type="ECO:0000259" key="15">
    <source>
        <dbReference type="Pfam" id="PF00278"/>
    </source>
</evidence>
<dbReference type="PANTHER" id="PTHR43727:SF2">
    <property type="entry name" value="GROUP IV DECARBOXYLASE"/>
    <property type="match status" value="1"/>
</dbReference>
<dbReference type="Pfam" id="PF00278">
    <property type="entry name" value="Orn_DAP_Arg_deC"/>
    <property type="match status" value="1"/>
</dbReference>
<keyword evidence="6 12" id="KW-0456">Lyase</keyword>
<feature type="domain" description="Orn/DAP/Arg decarboxylase 2 C-terminal" evidence="15">
    <location>
        <begin position="43"/>
        <end position="384"/>
    </location>
</feature>
<dbReference type="InterPro" id="IPR009006">
    <property type="entry name" value="Ala_racemase/Decarboxylase_C"/>
</dbReference>
<organism evidence="17 18">
    <name type="scientific">Bordetella genomosp. 10</name>
    <dbReference type="NCBI Taxonomy" id="1416804"/>
    <lineage>
        <taxon>Bacteria</taxon>
        <taxon>Pseudomonadati</taxon>
        <taxon>Pseudomonadota</taxon>
        <taxon>Betaproteobacteria</taxon>
        <taxon>Burkholderiales</taxon>
        <taxon>Alcaligenaceae</taxon>
        <taxon>Bordetella</taxon>
    </lineage>
</organism>
<evidence type="ECO:0000313" key="18">
    <source>
        <dbReference type="Proteomes" id="UP000216020"/>
    </source>
</evidence>
<comment type="subunit">
    <text evidence="12">Homodimer.</text>
</comment>
<feature type="binding site" evidence="12">
    <location>
        <position position="328"/>
    </location>
    <ligand>
        <name>substrate</name>
    </ligand>
</feature>
<dbReference type="InterPro" id="IPR000183">
    <property type="entry name" value="Orn/DAP/Arg_de-COase"/>
</dbReference>
<protein>
    <recommendedName>
        <fullName evidence="11 12">Diaminopimelate decarboxylase</fullName>
        <shortName evidence="12">DAP decarboxylase</shortName>
        <shortName evidence="12">DAPDC</shortName>
        <ecNumber evidence="10 12">4.1.1.20</ecNumber>
    </recommendedName>
</protein>
<feature type="binding site" evidence="12">
    <location>
        <position position="386"/>
    </location>
    <ligand>
        <name>substrate</name>
    </ligand>
</feature>
<dbReference type="CDD" id="cd06828">
    <property type="entry name" value="PLPDE_III_DapDC"/>
    <property type="match status" value="1"/>
</dbReference>
<feature type="modified residue" description="N6-(pyridoxal phosphate)lysine" evidence="12 13">
    <location>
        <position position="73"/>
    </location>
</feature>
<comment type="cofactor">
    <cofactor evidence="1 12 13 14">
        <name>pyridoxal 5'-phosphate</name>
        <dbReference type="ChEBI" id="CHEBI:597326"/>
    </cofactor>
</comment>
<feature type="binding site" evidence="12">
    <location>
        <begin position="289"/>
        <end position="292"/>
    </location>
    <ligand>
        <name>pyridoxal 5'-phosphate</name>
        <dbReference type="ChEBI" id="CHEBI:597326"/>
    </ligand>
</feature>